<evidence type="ECO:0000313" key="1">
    <source>
        <dbReference type="EMBL" id="PBC25203.1"/>
    </source>
</evidence>
<dbReference type="STRING" id="94128.A0A2A3E094"/>
<dbReference type="OrthoDB" id="3824970at2759"/>
<dbReference type="EMBL" id="KZ288490">
    <property type="protein sequence ID" value="PBC25203.1"/>
    <property type="molecule type" value="Genomic_DNA"/>
</dbReference>
<organism evidence="1 2">
    <name type="scientific">Apis cerana cerana</name>
    <name type="common">Oriental honeybee</name>
    <dbReference type="NCBI Taxonomy" id="94128"/>
    <lineage>
        <taxon>Eukaryota</taxon>
        <taxon>Metazoa</taxon>
        <taxon>Ecdysozoa</taxon>
        <taxon>Arthropoda</taxon>
        <taxon>Hexapoda</taxon>
        <taxon>Insecta</taxon>
        <taxon>Pterygota</taxon>
        <taxon>Neoptera</taxon>
        <taxon>Endopterygota</taxon>
        <taxon>Hymenoptera</taxon>
        <taxon>Apocrita</taxon>
        <taxon>Aculeata</taxon>
        <taxon>Apoidea</taxon>
        <taxon>Anthophila</taxon>
        <taxon>Apidae</taxon>
        <taxon>Apis</taxon>
    </lineage>
</organism>
<proteinExistence type="predicted"/>
<gene>
    <name evidence="1" type="ORF">APICC_08437</name>
</gene>
<accession>A0A2A3E094</accession>
<protein>
    <submittedName>
        <fullName evidence="1">Uncharacterized protein</fullName>
    </submittedName>
</protein>
<sequence length="120" mass="13900">MPMEFLDRLPIPNLRVYTAISFAVLSCSVYYAVQIIKDPAWKSNHTYVETESESANNIESDPRNLAMHLKELLECMLDEPICIWISNKEKNIIVLQKNICSDIKQNYAVKTITFLREEFG</sequence>
<name>A0A2A3E094_APICC</name>
<dbReference type="Proteomes" id="UP000242457">
    <property type="component" value="Unassembled WGS sequence"/>
</dbReference>
<keyword evidence="2" id="KW-1185">Reference proteome</keyword>
<evidence type="ECO:0000313" key="2">
    <source>
        <dbReference type="Proteomes" id="UP000242457"/>
    </source>
</evidence>
<reference evidence="1 2" key="1">
    <citation type="submission" date="2014-07" db="EMBL/GenBank/DDBJ databases">
        <title>Genomic and transcriptomic analysis on Apis cerana provide comprehensive insights into honey bee biology.</title>
        <authorList>
            <person name="Diao Q."/>
            <person name="Sun L."/>
            <person name="Zheng H."/>
            <person name="Zheng H."/>
            <person name="Xu S."/>
            <person name="Wang S."/>
            <person name="Zeng Z."/>
            <person name="Hu F."/>
            <person name="Su S."/>
            <person name="Wu J."/>
        </authorList>
    </citation>
    <scope>NUCLEOTIDE SEQUENCE [LARGE SCALE GENOMIC DNA]</scope>
    <source>
        <tissue evidence="1">Pupae without intestine</tissue>
    </source>
</reference>
<dbReference type="AlphaFoldDB" id="A0A2A3E094"/>